<dbReference type="AlphaFoldDB" id="A0A517SC11"/>
<dbReference type="Proteomes" id="UP000315700">
    <property type="component" value="Chromosome"/>
</dbReference>
<keyword evidence="2" id="KW-1185">Reference proteome</keyword>
<sequence length="48" mass="5359">MPLLNAFQPPRLQDVAVVVSGLQSTLRWPMGSRNSAEGRELTMVRSDF</sequence>
<dbReference type="RefSeq" id="WP_197453940.1">
    <property type="nucleotide sequence ID" value="NZ_CP036271.1"/>
</dbReference>
<evidence type="ECO:0000313" key="2">
    <source>
        <dbReference type="Proteomes" id="UP000315700"/>
    </source>
</evidence>
<dbReference type="EMBL" id="CP036271">
    <property type="protein sequence ID" value="QDT53671.1"/>
    <property type="molecule type" value="Genomic_DNA"/>
</dbReference>
<dbReference type="InParanoid" id="A0A517SC11"/>
<organism evidence="1 2">
    <name type="scientific">Caulifigura coniformis</name>
    <dbReference type="NCBI Taxonomy" id="2527983"/>
    <lineage>
        <taxon>Bacteria</taxon>
        <taxon>Pseudomonadati</taxon>
        <taxon>Planctomycetota</taxon>
        <taxon>Planctomycetia</taxon>
        <taxon>Planctomycetales</taxon>
        <taxon>Planctomycetaceae</taxon>
        <taxon>Caulifigura</taxon>
    </lineage>
</organism>
<protein>
    <submittedName>
        <fullName evidence="1">Uncharacterized protein</fullName>
    </submittedName>
</protein>
<dbReference type="KEGG" id="ccos:Pan44_16940"/>
<reference evidence="1 2" key="1">
    <citation type="submission" date="2019-02" db="EMBL/GenBank/DDBJ databases">
        <title>Deep-cultivation of Planctomycetes and their phenomic and genomic characterization uncovers novel biology.</title>
        <authorList>
            <person name="Wiegand S."/>
            <person name="Jogler M."/>
            <person name="Boedeker C."/>
            <person name="Pinto D."/>
            <person name="Vollmers J."/>
            <person name="Rivas-Marin E."/>
            <person name="Kohn T."/>
            <person name="Peeters S.H."/>
            <person name="Heuer A."/>
            <person name="Rast P."/>
            <person name="Oberbeckmann S."/>
            <person name="Bunk B."/>
            <person name="Jeske O."/>
            <person name="Meyerdierks A."/>
            <person name="Storesund J.E."/>
            <person name="Kallscheuer N."/>
            <person name="Luecker S."/>
            <person name="Lage O.M."/>
            <person name="Pohl T."/>
            <person name="Merkel B.J."/>
            <person name="Hornburger P."/>
            <person name="Mueller R.-W."/>
            <person name="Bruemmer F."/>
            <person name="Labrenz M."/>
            <person name="Spormann A.M."/>
            <person name="Op den Camp H."/>
            <person name="Overmann J."/>
            <person name="Amann R."/>
            <person name="Jetten M.S.M."/>
            <person name="Mascher T."/>
            <person name="Medema M.H."/>
            <person name="Devos D.P."/>
            <person name="Kaster A.-K."/>
            <person name="Ovreas L."/>
            <person name="Rohde M."/>
            <person name="Galperin M.Y."/>
            <person name="Jogler C."/>
        </authorList>
    </citation>
    <scope>NUCLEOTIDE SEQUENCE [LARGE SCALE GENOMIC DNA]</scope>
    <source>
        <strain evidence="1 2">Pan44</strain>
    </source>
</reference>
<proteinExistence type="predicted"/>
<accession>A0A517SC11</accession>
<name>A0A517SC11_9PLAN</name>
<gene>
    <name evidence="1" type="ORF">Pan44_16940</name>
</gene>
<evidence type="ECO:0000313" key="1">
    <source>
        <dbReference type="EMBL" id="QDT53671.1"/>
    </source>
</evidence>